<dbReference type="InterPro" id="IPR050294">
    <property type="entry name" value="RnfB_subfamily"/>
</dbReference>
<dbReference type="EMBL" id="JAHJDP010000023">
    <property type="protein sequence ID" value="MBU2690075.1"/>
    <property type="molecule type" value="Genomic_DNA"/>
</dbReference>
<feature type="domain" description="4Fe-4S ferredoxin-type" evidence="7">
    <location>
        <begin position="1"/>
        <end position="31"/>
    </location>
</feature>
<proteinExistence type="predicted"/>
<evidence type="ECO:0000256" key="6">
    <source>
        <dbReference type="ARBA" id="ARBA00023014"/>
    </source>
</evidence>
<feature type="domain" description="4Fe-4S ferredoxin-type" evidence="7">
    <location>
        <begin position="72"/>
        <end position="101"/>
    </location>
</feature>
<keyword evidence="1" id="KW-0813">Transport</keyword>
<dbReference type="SUPFAM" id="SSF54862">
    <property type="entry name" value="4Fe-4S ferredoxins"/>
    <property type="match status" value="1"/>
</dbReference>
<dbReference type="Pfam" id="PF12800">
    <property type="entry name" value="Fer4_4"/>
    <property type="match status" value="1"/>
</dbReference>
<keyword evidence="5" id="KW-0408">Iron</keyword>
<dbReference type="InterPro" id="IPR017896">
    <property type="entry name" value="4Fe4S_Fe-S-bd"/>
</dbReference>
<keyword evidence="2" id="KW-0004">4Fe-4S</keyword>
<sequence>MKIQVLQEKCTGCRLCEQICTIHHCKEINPKKSAIRIKAEFPVPGVFIPKLCDQCGDCIEVCPSNAISKKDDAVVIDPDECSNCGLCVQECPTGVIYEHPDMETPIICDLCLKCTEVCNTGALVVIDD</sequence>
<evidence type="ECO:0000256" key="3">
    <source>
        <dbReference type="ARBA" id="ARBA00022723"/>
    </source>
</evidence>
<protein>
    <submittedName>
        <fullName evidence="8">4Fe-4S binding protein</fullName>
    </submittedName>
</protein>
<comment type="caution">
    <text evidence="8">The sequence shown here is derived from an EMBL/GenBank/DDBJ whole genome shotgun (WGS) entry which is preliminary data.</text>
</comment>
<keyword evidence="3" id="KW-0479">Metal-binding</keyword>
<dbReference type="Pfam" id="PF12838">
    <property type="entry name" value="Fer4_7"/>
    <property type="match status" value="1"/>
</dbReference>
<keyword evidence="6" id="KW-0411">Iron-sulfur</keyword>
<feature type="domain" description="4Fe-4S ferredoxin-type" evidence="7">
    <location>
        <begin position="42"/>
        <end position="71"/>
    </location>
</feature>
<dbReference type="GO" id="GO:0046872">
    <property type="term" value="F:metal ion binding"/>
    <property type="evidence" value="ECO:0007669"/>
    <property type="project" value="UniProtKB-KW"/>
</dbReference>
<evidence type="ECO:0000259" key="7">
    <source>
        <dbReference type="PROSITE" id="PS51379"/>
    </source>
</evidence>
<dbReference type="Gene3D" id="3.30.70.20">
    <property type="match status" value="2"/>
</dbReference>
<evidence type="ECO:0000256" key="2">
    <source>
        <dbReference type="ARBA" id="ARBA00022485"/>
    </source>
</evidence>
<evidence type="ECO:0000313" key="9">
    <source>
        <dbReference type="Proteomes" id="UP000777784"/>
    </source>
</evidence>
<reference evidence="8" key="1">
    <citation type="submission" date="2021-05" db="EMBL/GenBank/DDBJ databases">
        <title>Energy efficiency and biological interactions define the core microbiome of deep oligotrophic groundwater.</title>
        <authorList>
            <person name="Mehrshad M."/>
            <person name="Lopez-Fernandez M."/>
            <person name="Bell E."/>
            <person name="Bernier-Latmani R."/>
            <person name="Bertilsson S."/>
            <person name="Dopson M."/>
        </authorList>
    </citation>
    <scope>NUCLEOTIDE SEQUENCE</scope>
    <source>
        <strain evidence="8">Modern_marine.mb.64</strain>
    </source>
</reference>
<evidence type="ECO:0000256" key="4">
    <source>
        <dbReference type="ARBA" id="ARBA00022982"/>
    </source>
</evidence>
<dbReference type="Proteomes" id="UP000777784">
    <property type="component" value="Unassembled WGS sequence"/>
</dbReference>
<dbReference type="InterPro" id="IPR017900">
    <property type="entry name" value="4Fe4S_Fe_S_CS"/>
</dbReference>
<keyword evidence="4" id="KW-0249">Electron transport</keyword>
<evidence type="ECO:0000256" key="5">
    <source>
        <dbReference type="ARBA" id="ARBA00023004"/>
    </source>
</evidence>
<gene>
    <name evidence="8" type="ORF">KJ970_04045</name>
</gene>
<evidence type="ECO:0000313" key="8">
    <source>
        <dbReference type="EMBL" id="MBU2690075.1"/>
    </source>
</evidence>
<evidence type="ECO:0000256" key="1">
    <source>
        <dbReference type="ARBA" id="ARBA00022448"/>
    </source>
</evidence>
<organism evidence="8 9">
    <name type="scientific">Eiseniibacteriota bacterium</name>
    <dbReference type="NCBI Taxonomy" id="2212470"/>
    <lineage>
        <taxon>Bacteria</taxon>
        <taxon>Candidatus Eiseniibacteriota</taxon>
    </lineage>
</organism>
<dbReference type="GO" id="GO:0051539">
    <property type="term" value="F:4 iron, 4 sulfur cluster binding"/>
    <property type="evidence" value="ECO:0007669"/>
    <property type="project" value="UniProtKB-KW"/>
</dbReference>
<name>A0A948RSI5_UNCEI</name>
<dbReference type="AlphaFoldDB" id="A0A948RSI5"/>
<dbReference type="PROSITE" id="PS51379">
    <property type="entry name" value="4FE4S_FER_2"/>
    <property type="match status" value="3"/>
</dbReference>
<dbReference type="PANTHER" id="PTHR42859:SF10">
    <property type="entry name" value="DIMETHYLSULFOXIDE REDUCTASE CHAIN B"/>
    <property type="match status" value="1"/>
</dbReference>
<dbReference type="PANTHER" id="PTHR42859">
    <property type="entry name" value="OXIDOREDUCTASE"/>
    <property type="match status" value="1"/>
</dbReference>
<accession>A0A948RSI5</accession>
<dbReference type="PROSITE" id="PS00198">
    <property type="entry name" value="4FE4S_FER_1"/>
    <property type="match status" value="1"/>
</dbReference>